<organism evidence="2 3">
    <name type="scientific">Paenibacillus profundus</name>
    <dbReference type="NCBI Taxonomy" id="1173085"/>
    <lineage>
        <taxon>Bacteria</taxon>
        <taxon>Bacillati</taxon>
        <taxon>Bacillota</taxon>
        <taxon>Bacilli</taxon>
        <taxon>Bacillales</taxon>
        <taxon>Paenibacillaceae</taxon>
        <taxon>Paenibacillus</taxon>
    </lineage>
</organism>
<keyword evidence="3" id="KW-1185">Reference proteome</keyword>
<dbReference type="InterPro" id="IPR046720">
    <property type="entry name" value="DUF6612"/>
</dbReference>
<evidence type="ECO:0000313" key="2">
    <source>
        <dbReference type="EMBL" id="MCE5171849.1"/>
    </source>
</evidence>
<reference evidence="2 3" key="1">
    <citation type="submission" date="2021-11" db="EMBL/GenBank/DDBJ databases">
        <title>Draft genome sequence of Paenibacillus profundus YoMME, a new Gram-positive bacteria with exoelectrogenic properties.</title>
        <authorList>
            <person name="Hubenova Y."/>
            <person name="Hubenova E."/>
            <person name="Manasiev Y."/>
            <person name="Peykov S."/>
            <person name="Mitov M."/>
        </authorList>
    </citation>
    <scope>NUCLEOTIDE SEQUENCE [LARGE SCALE GENOMIC DNA]</scope>
    <source>
        <strain evidence="2 3">YoMME</strain>
    </source>
</reference>
<protein>
    <recommendedName>
        <fullName evidence="4">DUF1310 family protein</fullName>
    </recommendedName>
</protein>
<dbReference type="PROSITE" id="PS51257">
    <property type="entry name" value="PROKAR_LIPOPROTEIN"/>
    <property type="match status" value="1"/>
</dbReference>
<dbReference type="EMBL" id="JAJNBZ010000021">
    <property type="protein sequence ID" value="MCE5171849.1"/>
    <property type="molecule type" value="Genomic_DNA"/>
</dbReference>
<evidence type="ECO:0000313" key="3">
    <source>
        <dbReference type="Proteomes" id="UP001199916"/>
    </source>
</evidence>
<dbReference type="RefSeq" id="WP_233698203.1">
    <property type="nucleotide sequence ID" value="NZ_JAJNBZ010000021.1"/>
</dbReference>
<evidence type="ECO:0000256" key="1">
    <source>
        <dbReference type="SAM" id="SignalP"/>
    </source>
</evidence>
<name>A0ABS8YQH9_9BACL</name>
<dbReference type="Pfam" id="PF20316">
    <property type="entry name" value="DUF6612"/>
    <property type="match status" value="1"/>
</dbReference>
<gene>
    <name evidence="2" type="ORF">LQV63_21450</name>
</gene>
<sequence length="122" mass="13528">MEKWTAALLLAILALGITACGGAEEATGWNTTTAEQKEATPTVDELIQKSMEAGKSLKSFSVERHMKKDVTISQGDQKQDMKFGRKIKIDLNREPLQVYQELIILGQNQDFALKQYAVNGRG</sequence>
<dbReference type="Proteomes" id="UP001199916">
    <property type="component" value="Unassembled WGS sequence"/>
</dbReference>
<comment type="caution">
    <text evidence="2">The sequence shown here is derived from an EMBL/GenBank/DDBJ whole genome shotgun (WGS) entry which is preliminary data.</text>
</comment>
<evidence type="ECO:0008006" key="4">
    <source>
        <dbReference type="Google" id="ProtNLM"/>
    </source>
</evidence>
<feature type="chain" id="PRO_5045957452" description="DUF1310 family protein" evidence="1">
    <location>
        <begin position="20"/>
        <end position="122"/>
    </location>
</feature>
<proteinExistence type="predicted"/>
<accession>A0ABS8YQH9</accession>
<keyword evidence="1" id="KW-0732">Signal</keyword>
<feature type="signal peptide" evidence="1">
    <location>
        <begin position="1"/>
        <end position="19"/>
    </location>
</feature>